<dbReference type="AlphaFoldDB" id="A0ABD5W2Y9"/>
<dbReference type="Proteomes" id="UP001596445">
    <property type="component" value="Unassembled WGS sequence"/>
</dbReference>
<accession>A0ABD5W2Y9</accession>
<name>A0ABD5W2Y9_9EURY</name>
<gene>
    <name evidence="1" type="ORF">ACFQQG_07040</name>
</gene>
<comment type="caution">
    <text evidence="1">The sequence shown here is derived from an EMBL/GenBank/DDBJ whole genome shotgun (WGS) entry which is preliminary data.</text>
</comment>
<dbReference type="RefSeq" id="WP_382184774.1">
    <property type="nucleotide sequence ID" value="NZ_JBHSZI010000001.1"/>
</dbReference>
<evidence type="ECO:0000313" key="1">
    <source>
        <dbReference type="EMBL" id="MFC7057969.1"/>
    </source>
</evidence>
<dbReference type="PANTHER" id="PTHR42201:SF1">
    <property type="entry name" value="TAXIS PROTEIN"/>
    <property type="match status" value="1"/>
</dbReference>
<keyword evidence="2" id="KW-1185">Reference proteome</keyword>
<evidence type="ECO:0000313" key="2">
    <source>
        <dbReference type="Proteomes" id="UP001596445"/>
    </source>
</evidence>
<reference evidence="1 2" key="1">
    <citation type="journal article" date="2019" name="Int. J. Syst. Evol. Microbiol.">
        <title>The Global Catalogue of Microorganisms (GCM) 10K type strain sequencing project: providing services to taxonomists for standard genome sequencing and annotation.</title>
        <authorList>
            <consortium name="The Broad Institute Genomics Platform"/>
            <consortium name="The Broad Institute Genome Sequencing Center for Infectious Disease"/>
            <person name="Wu L."/>
            <person name="Ma J."/>
        </authorList>
    </citation>
    <scope>NUCLEOTIDE SEQUENCE [LARGE SCALE GENOMIC DNA]</scope>
    <source>
        <strain evidence="1 2">JCM 30072</strain>
    </source>
</reference>
<dbReference type="PANTHER" id="PTHR42201">
    <property type="entry name" value="TAXIS PROTEIN"/>
    <property type="match status" value="1"/>
</dbReference>
<proteinExistence type="predicted"/>
<dbReference type="EMBL" id="JBHSZI010000001">
    <property type="protein sequence ID" value="MFC7057969.1"/>
    <property type="molecule type" value="Genomic_DNA"/>
</dbReference>
<organism evidence="1 2">
    <name type="scientific">Halovenus salina</name>
    <dbReference type="NCBI Taxonomy" id="1510225"/>
    <lineage>
        <taxon>Archaea</taxon>
        <taxon>Methanobacteriati</taxon>
        <taxon>Methanobacteriota</taxon>
        <taxon>Stenosarchaea group</taxon>
        <taxon>Halobacteria</taxon>
        <taxon>Halobacteriales</taxon>
        <taxon>Haloarculaceae</taxon>
        <taxon>Halovenus</taxon>
    </lineage>
</organism>
<dbReference type="InterPro" id="IPR007381">
    <property type="entry name" value="CheF1/F2"/>
</dbReference>
<dbReference type="Pfam" id="PF04283">
    <property type="entry name" value="CheF-arch"/>
    <property type="match status" value="1"/>
</dbReference>
<sequence length="252" mass="28216">MSESVIADFVATFDSNVLRTTEPVKGRILLSEKRLVLAVGDNDKLTVPLTSIFDVAVGQVPEELDGFFHATVTIAFQKNDKRFVAAIEDDDDKIEKFSNVLFKALLNGTDMTVKHPARVGGRVTDAEFEAAKLFLKPKQVEFSNEEKTVAIRLAAVTEFDQTKRRIGGTKRPVLDVKHMPRGDAMLTQATTDSARKMAILGRYLRLEYSDLMAELKDLTLSDDQKELQLLSIRVRATKECHSHRLSARTPPR</sequence>
<protein>
    <submittedName>
        <fullName evidence="1">CheF family chemotaxis protein</fullName>
    </submittedName>
</protein>